<sequence length="492" mass="51157">MRHPSGSALPWLGHPVTVIAVFVLLVNDHVLKGLWPGPVTGKLSDVAGLFVAPPLLALVRVPPLAATVATGVGFALVKSTEAGAALASHAWSLLAGPSRVLADPSDLAALPALGLAWLVWRRCRSGHAVRRARALIVVPVALVAVTATSQATPPPSAVSALADSEAITVFLDYDSHGKVVSRDGGRTWNRRPDPTSSPAPTPTPIPQGATSACLPDEPRHCYRVAPPRMAVDESLDGGTSWKTVWGVTPGREEVLRRHDDERHGSLWQGSSSLAVQSRPDGHVVVMTNGSDGIAVRDVRGTWRRLGFSAEGFSEEAATPLHAPDLDLTPEYVSGLFAGLLGFLLCLSMARRHERRVSGLSVAACLLASLGFVWSVTGFAPLVLLGLACAFLAVCLAATAAARSRVSVLAWLAPAVTAVCTALTIRLIFSGWSSGVPDDYSTATFLAWIVGGAGVVGSAAIGWRAARVPGAASAPAPSTPGDVNAKPRTTPET</sequence>
<evidence type="ECO:0000256" key="1">
    <source>
        <dbReference type="SAM" id="MobiDB-lite"/>
    </source>
</evidence>
<feature type="transmembrane region" description="Helical" evidence="2">
    <location>
        <begin position="381"/>
        <end position="400"/>
    </location>
</feature>
<dbReference type="AlphaFoldDB" id="A0A9W6MAW1"/>
<reference evidence="3" key="2">
    <citation type="submission" date="2023-01" db="EMBL/GenBank/DDBJ databases">
        <authorList>
            <person name="Sun Q."/>
            <person name="Evtushenko L."/>
        </authorList>
    </citation>
    <scope>NUCLEOTIDE SEQUENCE</scope>
    <source>
        <strain evidence="3">VKM Ac-2007</strain>
    </source>
</reference>
<feature type="transmembrane region" description="Helical" evidence="2">
    <location>
        <begin position="407"/>
        <end position="428"/>
    </location>
</feature>
<dbReference type="InterPro" id="IPR036278">
    <property type="entry name" value="Sialidase_sf"/>
</dbReference>
<organism evidence="3 4">
    <name type="scientific">Streptosporangium carneum</name>
    <dbReference type="NCBI Taxonomy" id="47481"/>
    <lineage>
        <taxon>Bacteria</taxon>
        <taxon>Bacillati</taxon>
        <taxon>Actinomycetota</taxon>
        <taxon>Actinomycetes</taxon>
        <taxon>Streptosporangiales</taxon>
        <taxon>Streptosporangiaceae</taxon>
        <taxon>Streptosporangium</taxon>
    </lineage>
</organism>
<keyword evidence="4" id="KW-1185">Reference proteome</keyword>
<evidence type="ECO:0000256" key="2">
    <source>
        <dbReference type="SAM" id="Phobius"/>
    </source>
</evidence>
<feature type="transmembrane region" description="Helical" evidence="2">
    <location>
        <begin position="440"/>
        <end position="462"/>
    </location>
</feature>
<evidence type="ECO:0000313" key="3">
    <source>
        <dbReference type="EMBL" id="GLK07150.1"/>
    </source>
</evidence>
<evidence type="ECO:0000313" key="4">
    <source>
        <dbReference type="Proteomes" id="UP001143474"/>
    </source>
</evidence>
<keyword evidence="2" id="KW-1133">Transmembrane helix</keyword>
<feature type="region of interest" description="Disordered" evidence="1">
    <location>
        <begin position="181"/>
        <end position="217"/>
    </location>
</feature>
<accession>A0A9W6MAW1</accession>
<dbReference type="SUPFAM" id="SSF50939">
    <property type="entry name" value="Sialidases"/>
    <property type="match status" value="1"/>
</dbReference>
<feature type="transmembrane region" description="Helical" evidence="2">
    <location>
        <begin position="331"/>
        <end position="349"/>
    </location>
</feature>
<name>A0A9W6MAW1_9ACTN</name>
<feature type="compositionally biased region" description="Pro residues" evidence="1">
    <location>
        <begin position="195"/>
        <end position="205"/>
    </location>
</feature>
<gene>
    <name evidence="3" type="ORF">GCM10017600_05550</name>
</gene>
<keyword evidence="2" id="KW-0812">Transmembrane</keyword>
<dbReference type="EMBL" id="BSEV01000001">
    <property type="protein sequence ID" value="GLK07150.1"/>
    <property type="molecule type" value="Genomic_DNA"/>
</dbReference>
<comment type="caution">
    <text evidence="3">The sequence shown here is derived from an EMBL/GenBank/DDBJ whole genome shotgun (WGS) entry which is preliminary data.</text>
</comment>
<feature type="compositionally biased region" description="Low complexity" evidence="1">
    <location>
        <begin position="470"/>
        <end position="480"/>
    </location>
</feature>
<dbReference type="RefSeq" id="WP_271215714.1">
    <property type="nucleotide sequence ID" value="NZ_BSEV01000001.1"/>
</dbReference>
<keyword evidence="2" id="KW-0472">Membrane</keyword>
<proteinExistence type="predicted"/>
<protein>
    <submittedName>
        <fullName evidence="3">Uncharacterized protein</fullName>
    </submittedName>
</protein>
<reference evidence="3" key="1">
    <citation type="journal article" date="2014" name="Int. J. Syst. Evol. Microbiol.">
        <title>Complete genome sequence of Corynebacterium casei LMG S-19264T (=DSM 44701T), isolated from a smear-ripened cheese.</title>
        <authorList>
            <consortium name="US DOE Joint Genome Institute (JGI-PGF)"/>
            <person name="Walter F."/>
            <person name="Albersmeier A."/>
            <person name="Kalinowski J."/>
            <person name="Ruckert C."/>
        </authorList>
    </citation>
    <scope>NUCLEOTIDE SEQUENCE</scope>
    <source>
        <strain evidence="3">VKM Ac-2007</strain>
    </source>
</reference>
<feature type="region of interest" description="Disordered" evidence="1">
    <location>
        <begin position="470"/>
        <end position="492"/>
    </location>
</feature>
<dbReference type="Proteomes" id="UP001143474">
    <property type="component" value="Unassembled WGS sequence"/>
</dbReference>
<feature type="transmembrane region" description="Helical" evidence="2">
    <location>
        <begin position="356"/>
        <end position="375"/>
    </location>
</feature>
<feature type="compositionally biased region" description="Basic and acidic residues" evidence="1">
    <location>
        <begin position="181"/>
        <end position="193"/>
    </location>
</feature>